<dbReference type="InterPro" id="IPR050678">
    <property type="entry name" value="DNA_Partitioning_ATPase"/>
</dbReference>
<reference evidence="2 3" key="1">
    <citation type="submission" date="2017-01" db="EMBL/GenBank/DDBJ databases">
        <title>Novel large sulfur bacteria in the metagenomes of groundwater-fed chemosynthetic microbial mats in the Lake Huron basin.</title>
        <authorList>
            <person name="Sharrar A.M."/>
            <person name="Flood B.E."/>
            <person name="Bailey J.V."/>
            <person name="Jones D.S."/>
            <person name="Biddanda B."/>
            <person name="Ruberg S.A."/>
            <person name="Marcus D.N."/>
            <person name="Dick G.J."/>
        </authorList>
    </citation>
    <scope>NUCLEOTIDE SEQUENCE [LARGE SCALE GENOMIC DNA]</scope>
    <source>
        <strain evidence="2">A7</strain>
    </source>
</reference>
<dbReference type="InterPro" id="IPR002586">
    <property type="entry name" value="CobQ/CobB/MinD/ParA_Nub-bd_dom"/>
</dbReference>
<comment type="caution">
    <text evidence="2">The sequence shown here is derived from an EMBL/GenBank/DDBJ whole genome shotgun (WGS) entry which is preliminary data.</text>
</comment>
<dbReference type="EMBL" id="MTEI01000035">
    <property type="protein sequence ID" value="OQW85786.1"/>
    <property type="molecule type" value="Genomic_DNA"/>
</dbReference>
<dbReference type="InterPro" id="IPR027417">
    <property type="entry name" value="P-loop_NTPase"/>
</dbReference>
<dbReference type="SUPFAM" id="SSF52540">
    <property type="entry name" value="P-loop containing nucleoside triphosphate hydrolases"/>
    <property type="match status" value="1"/>
</dbReference>
<dbReference type="CDD" id="cd02042">
    <property type="entry name" value="ParAB_family"/>
    <property type="match status" value="1"/>
</dbReference>
<name>A0A1W9KNQ1_9BURK</name>
<accession>A0A1W9KNQ1</accession>
<dbReference type="PANTHER" id="PTHR13696:SF96">
    <property type="entry name" value="COBQ_COBB_MIND_PARA NUCLEOTIDE BINDING DOMAIN-CONTAINING PROTEIN"/>
    <property type="match status" value="1"/>
</dbReference>
<dbReference type="Gene3D" id="3.40.50.300">
    <property type="entry name" value="P-loop containing nucleotide triphosphate hydrolases"/>
    <property type="match status" value="1"/>
</dbReference>
<evidence type="ECO:0000313" key="2">
    <source>
        <dbReference type="EMBL" id="OQW85786.1"/>
    </source>
</evidence>
<organism evidence="2 3">
    <name type="scientific">Rhodoferax ferrireducens</name>
    <dbReference type="NCBI Taxonomy" id="192843"/>
    <lineage>
        <taxon>Bacteria</taxon>
        <taxon>Pseudomonadati</taxon>
        <taxon>Pseudomonadota</taxon>
        <taxon>Betaproteobacteria</taxon>
        <taxon>Burkholderiales</taxon>
        <taxon>Comamonadaceae</taxon>
        <taxon>Rhodoferax</taxon>
    </lineage>
</organism>
<gene>
    <name evidence="2" type="ORF">BWK72_20450</name>
</gene>
<protein>
    <recommendedName>
        <fullName evidence="1">CobQ/CobB/MinD/ParA nucleotide binding domain-containing protein</fullName>
    </recommendedName>
</protein>
<dbReference type="AlphaFoldDB" id="A0A1W9KNQ1"/>
<proteinExistence type="predicted"/>
<dbReference type="Pfam" id="PF01656">
    <property type="entry name" value="CbiA"/>
    <property type="match status" value="1"/>
</dbReference>
<sequence length="206" mass="21779">MKIVAFMGQKGGTGKTTLAVHTAVAAGQDGHKVVLIDTDPQQSATFWGDNRKLETPIVATATPGQLPEVLAAAKAEGITLVVLDSAPHSSPNASEVARLADFIVIPTRASAFDLAAAESTVKIVKASNKPFGFVLNAIDQKVAESGEALDFLQNQYGGFVAPYKVGNRIAFARSIATGQGATEFDSTEGKARGEIKLLWRWIKENL</sequence>
<evidence type="ECO:0000259" key="1">
    <source>
        <dbReference type="Pfam" id="PF01656"/>
    </source>
</evidence>
<feature type="domain" description="CobQ/CobB/MinD/ParA nucleotide binding" evidence="1">
    <location>
        <begin position="4"/>
        <end position="179"/>
    </location>
</feature>
<dbReference type="PANTHER" id="PTHR13696">
    <property type="entry name" value="P-LOOP CONTAINING NUCLEOSIDE TRIPHOSPHATE HYDROLASE"/>
    <property type="match status" value="1"/>
</dbReference>
<dbReference type="Proteomes" id="UP000192505">
    <property type="component" value="Unassembled WGS sequence"/>
</dbReference>
<dbReference type="PIRSF" id="PIRSF009320">
    <property type="entry name" value="Nuc_binding_HP_1000"/>
    <property type="match status" value="1"/>
</dbReference>
<evidence type="ECO:0000313" key="3">
    <source>
        <dbReference type="Proteomes" id="UP000192505"/>
    </source>
</evidence>